<dbReference type="InterPro" id="IPR010208">
    <property type="entry name" value="Ion_transpt_RnfC/RsxC"/>
</dbReference>
<dbReference type="EMBL" id="FUYC01000009">
    <property type="protein sequence ID" value="SKA86709.1"/>
    <property type="molecule type" value="Genomic_DNA"/>
</dbReference>
<dbReference type="GO" id="GO:0051539">
    <property type="term" value="F:4 iron, 4 sulfur cluster binding"/>
    <property type="evidence" value="ECO:0007669"/>
    <property type="project" value="InterPro"/>
</dbReference>
<dbReference type="PROSITE" id="PS51379">
    <property type="entry name" value="4FE4S_FER_2"/>
    <property type="match status" value="1"/>
</dbReference>
<dbReference type="STRING" id="1121449.SAMN02745704_01988"/>
<dbReference type="InterPro" id="IPR017896">
    <property type="entry name" value="4Fe4S_Fe-S-bd"/>
</dbReference>
<feature type="compositionally biased region" description="Polar residues" evidence="4">
    <location>
        <begin position="379"/>
        <end position="395"/>
    </location>
</feature>
<dbReference type="Proteomes" id="UP000190027">
    <property type="component" value="Unassembled WGS sequence"/>
</dbReference>
<sequence length="395" mass="42185">MGKNDFILHTDPGSPLQDAPQAQEVHIPLRGGLPLVTPGEELPRFGAVGRPAHPLGPWTHTPVAGEVTGVQDGFVSVRSGPVAVEPVAARDLSALNGSALKNALSECGMDVDALRPARRLVVNATPPEPNIFITGRLLRDFRDTLSKGLRLARTLITPTQVTVVGPDVDASAFGNCDVVRMPPRHPNGMKTMILQAIGEKNVSKKITVINIFTLMALGRIMETGLPRTEVFLTVQGRNLRAMVGTPVHDLLEATGSLPDAGDRVSRGGPLCGQALFDLNTGLHLQDYGVTVIPQSTYPPVRDAACLNCGQCARHCPARLFPGELSMCAEAGLWERARFGHVAACFECGICGYVCPARRPLLQYLQLAKSELARLDASAQAEQPPNTAPSQDTEEA</sequence>
<dbReference type="InterPro" id="IPR017900">
    <property type="entry name" value="4Fe4S_Fe_S_CS"/>
</dbReference>
<dbReference type="InterPro" id="IPR037225">
    <property type="entry name" value="Nuo51_FMN-bd_sf"/>
</dbReference>
<keyword evidence="1" id="KW-0479">Metal-binding</keyword>
<dbReference type="OrthoDB" id="9767754at2"/>
<organism evidence="6 7">
    <name type="scientific">Paucidesulfovibrio gracilis DSM 16080</name>
    <dbReference type="NCBI Taxonomy" id="1121449"/>
    <lineage>
        <taxon>Bacteria</taxon>
        <taxon>Pseudomonadati</taxon>
        <taxon>Thermodesulfobacteriota</taxon>
        <taxon>Desulfovibrionia</taxon>
        <taxon>Desulfovibrionales</taxon>
        <taxon>Desulfovibrionaceae</taxon>
        <taxon>Paucidesulfovibrio</taxon>
    </lineage>
</organism>
<evidence type="ECO:0000313" key="7">
    <source>
        <dbReference type="Proteomes" id="UP000190027"/>
    </source>
</evidence>
<dbReference type="GO" id="GO:0016020">
    <property type="term" value="C:membrane"/>
    <property type="evidence" value="ECO:0007669"/>
    <property type="project" value="InterPro"/>
</dbReference>
<dbReference type="PANTHER" id="PTHR43034:SF2">
    <property type="entry name" value="ION-TRANSLOCATING OXIDOREDUCTASE COMPLEX SUBUNIT C"/>
    <property type="match status" value="1"/>
</dbReference>
<keyword evidence="3" id="KW-0411">Iron-sulfur</keyword>
<feature type="region of interest" description="Disordered" evidence="4">
    <location>
        <begin position="375"/>
        <end position="395"/>
    </location>
</feature>
<keyword evidence="2" id="KW-0408">Iron</keyword>
<dbReference type="RefSeq" id="WP_078717544.1">
    <property type="nucleotide sequence ID" value="NZ_FUYC01000009.1"/>
</dbReference>
<proteinExistence type="predicted"/>
<gene>
    <name evidence="6" type="ORF">SAMN02745704_01988</name>
</gene>
<evidence type="ECO:0000259" key="5">
    <source>
        <dbReference type="PROSITE" id="PS51379"/>
    </source>
</evidence>
<accession>A0A1T4XB71</accession>
<name>A0A1T4XB71_9BACT</name>
<keyword evidence="7" id="KW-1185">Reference proteome</keyword>
<dbReference type="PROSITE" id="PS00198">
    <property type="entry name" value="4FE4S_FER_1"/>
    <property type="match status" value="2"/>
</dbReference>
<evidence type="ECO:0000256" key="2">
    <source>
        <dbReference type="ARBA" id="ARBA00023004"/>
    </source>
</evidence>
<dbReference type="SUPFAM" id="SSF46548">
    <property type="entry name" value="alpha-helical ferredoxin"/>
    <property type="match status" value="1"/>
</dbReference>
<dbReference type="GO" id="GO:0046872">
    <property type="term" value="F:metal ion binding"/>
    <property type="evidence" value="ECO:0007669"/>
    <property type="project" value="UniProtKB-KW"/>
</dbReference>
<evidence type="ECO:0000256" key="3">
    <source>
        <dbReference type="ARBA" id="ARBA00023014"/>
    </source>
</evidence>
<evidence type="ECO:0000256" key="1">
    <source>
        <dbReference type="ARBA" id="ARBA00022723"/>
    </source>
</evidence>
<dbReference type="PANTHER" id="PTHR43034">
    <property type="entry name" value="ION-TRANSLOCATING OXIDOREDUCTASE COMPLEX SUBUNIT C"/>
    <property type="match status" value="1"/>
</dbReference>
<protein>
    <submittedName>
        <fullName evidence="6">Electron transport complex protein RnfC</fullName>
    </submittedName>
</protein>
<reference evidence="6 7" key="1">
    <citation type="submission" date="2017-02" db="EMBL/GenBank/DDBJ databases">
        <authorList>
            <person name="Peterson S.W."/>
        </authorList>
    </citation>
    <scope>NUCLEOTIDE SEQUENCE [LARGE SCALE GENOMIC DNA]</scope>
    <source>
        <strain evidence="6 7">DSM 16080</strain>
    </source>
</reference>
<evidence type="ECO:0000256" key="4">
    <source>
        <dbReference type="SAM" id="MobiDB-lite"/>
    </source>
</evidence>
<dbReference type="GO" id="GO:0009055">
    <property type="term" value="F:electron transfer activity"/>
    <property type="evidence" value="ECO:0007669"/>
    <property type="project" value="InterPro"/>
</dbReference>
<dbReference type="AlphaFoldDB" id="A0A1T4XB71"/>
<feature type="domain" description="4Fe-4S ferredoxin-type" evidence="5">
    <location>
        <begin position="296"/>
        <end position="325"/>
    </location>
</feature>
<dbReference type="Gene3D" id="3.30.70.20">
    <property type="match status" value="1"/>
</dbReference>
<dbReference type="SUPFAM" id="SSF142019">
    <property type="entry name" value="Nqo1 FMN-binding domain-like"/>
    <property type="match status" value="1"/>
</dbReference>
<evidence type="ECO:0000313" key="6">
    <source>
        <dbReference type="EMBL" id="SKA86709.1"/>
    </source>
</evidence>